<dbReference type="RefSeq" id="WP_244720822.1">
    <property type="nucleotide sequence ID" value="NZ_CP095072.1"/>
</dbReference>
<keyword evidence="1" id="KW-0175">Coiled coil</keyword>
<dbReference type="Proteomes" id="UP000831782">
    <property type="component" value="Chromosome"/>
</dbReference>
<dbReference type="PROSITE" id="PS51257">
    <property type="entry name" value="PROKAR_LIPOPROTEIN"/>
    <property type="match status" value="1"/>
</dbReference>
<feature type="coiled-coil region" evidence="1">
    <location>
        <begin position="204"/>
        <end position="231"/>
    </location>
</feature>
<organism evidence="6 7">
    <name type="scientific">Gracilibacillus caseinilyticus</name>
    <dbReference type="NCBI Taxonomy" id="2932256"/>
    <lineage>
        <taxon>Bacteria</taxon>
        <taxon>Bacillati</taxon>
        <taxon>Bacillota</taxon>
        <taxon>Bacilli</taxon>
        <taxon>Bacillales</taxon>
        <taxon>Bacillaceae</taxon>
        <taxon>Gracilibacillus</taxon>
    </lineage>
</organism>
<evidence type="ECO:0000256" key="4">
    <source>
        <dbReference type="SAM" id="SignalP"/>
    </source>
</evidence>
<accession>A0ABY4EY20</accession>
<feature type="signal peptide" evidence="4">
    <location>
        <begin position="1"/>
        <end position="20"/>
    </location>
</feature>
<keyword evidence="3" id="KW-0472">Membrane</keyword>
<feature type="domain" description="DUF4349" evidence="5">
    <location>
        <begin position="85"/>
        <end position="301"/>
    </location>
</feature>
<dbReference type="InterPro" id="IPR025645">
    <property type="entry name" value="DUF4349"/>
</dbReference>
<evidence type="ECO:0000313" key="6">
    <source>
        <dbReference type="EMBL" id="UOQ49174.1"/>
    </source>
</evidence>
<dbReference type="Pfam" id="PF14257">
    <property type="entry name" value="DUF4349"/>
    <property type="match status" value="1"/>
</dbReference>
<dbReference type="EMBL" id="CP095072">
    <property type="protein sequence ID" value="UOQ49174.1"/>
    <property type="molecule type" value="Genomic_DNA"/>
</dbReference>
<evidence type="ECO:0000313" key="7">
    <source>
        <dbReference type="Proteomes" id="UP000831782"/>
    </source>
</evidence>
<gene>
    <name evidence="6" type="ORF">MUN88_03345</name>
</gene>
<reference evidence="6 7" key="1">
    <citation type="submission" date="2022-04" db="EMBL/GenBank/DDBJ databases">
        <title>Gracilibacillus sp. isolated from saltern.</title>
        <authorList>
            <person name="Won M."/>
            <person name="Lee C.-M."/>
            <person name="Woen H.-Y."/>
            <person name="Kwon S.-W."/>
        </authorList>
    </citation>
    <scope>NUCLEOTIDE SEQUENCE [LARGE SCALE GENOMIC DNA]</scope>
    <source>
        <strain evidence="6 7">SSWR10-1</strain>
    </source>
</reference>
<keyword evidence="3" id="KW-0812">Transmembrane</keyword>
<sequence>MKKWLFVLIMLLLFTACSNEDDSSNNEAADMAIEESSSESGMSMMKESEVAPSDDMNDSENNATEEQAADEESSSDTAMDNASDRKIIYNANLHVETKQFDDTVNYLEDQTENLGGYVVSSSFNDYEKESSNRFGTMTVRIPSEKFQDFLLLVEEGKLNVLNKSTSGEDVTEQYVDLSSRLKAKEVVEERLLSFMEKAEKTEDLLKISDDLSAVQEEIEQIKGRMQYLDNQSDLATITIEIDETKVDVPSVQDESLNTWEKTQEQFLKSIQTILTIASAIFVFIVGNAPLLILLLIIAAIVFIMIRRRKKREGSAVNHSND</sequence>
<keyword evidence="7" id="KW-1185">Reference proteome</keyword>
<proteinExistence type="predicted"/>
<feature type="transmembrane region" description="Helical" evidence="3">
    <location>
        <begin position="273"/>
        <end position="305"/>
    </location>
</feature>
<evidence type="ECO:0000256" key="2">
    <source>
        <dbReference type="SAM" id="MobiDB-lite"/>
    </source>
</evidence>
<feature type="region of interest" description="Disordered" evidence="2">
    <location>
        <begin position="21"/>
        <end position="79"/>
    </location>
</feature>
<name>A0ABY4EY20_9BACI</name>
<feature type="chain" id="PRO_5047468953" evidence="4">
    <location>
        <begin position="21"/>
        <end position="321"/>
    </location>
</feature>
<protein>
    <submittedName>
        <fullName evidence="6">DUF4349 domain-containing protein</fullName>
    </submittedName>
</protein>
<evidence type="ECO:0000256" key="3">
    <source>
        <dbReference type="SAM" id="Phobius"/>
    </source>
</evidence>
<evidence type="ECO:0000259" key="5">
    <source>
        <dbReference type="Pfam" id="PF14257"/>
    </source>
</evidence>
<keyword evidence="4" id="KW-0732">Signal</keyword>
<keyword evidence="3" id="KW-1133">Transmembrane helix</keyword>
<evidence type="ECO:0000256" key="1">
    <source>
        <dbReference type="SAM" id="Coils"/>
    </source>
</evidence>